<dbReference type="InterPro" id="IPR000571">
    <property type="entry name" value="Znf_CCCH"/>
</dbReference>
<evidence type="ECO:0000256" key="2">
    <source>
        <dbReference type="ARBA" id="ARBA00022771"/>
    </source>
</evidence>
<proteinExistence type="predicted"/>
<feature type="zinc finger region" description="C3H1-type" evidence="4">
    <location>
        <begin position="1"/>
        <end position="28"/>
    </location>
</feature>
<dbReference type="EMBL" id="BDIP01004344">
    <property type="protein sequence ID" value="GCA63642.1"/>
    <property type="molecule type" value="Genomic_DNA"/>
</dbReference>
<gene>
    <name evidence="7" type="ORF">KIPB_011063</name>
</gene>
<feature type="domain" description="C3H1-type" evidence="6">
    <location>
        <begin position="1"/>
        <end position="28"/>
    </location>
</feature>
<feature type="region of interest" description="Disordered" evidence="5">
    <location>
        <begin position="134"/>
        <end position="159"/>
    </location>
</feature>
<dbReference type="Pfam" id="PF00642">
    <property type="entry name" value="zf-CCCH"/>
    <property type="match status" value="1"/>
</dbReference>
<dbReference type="AlphaFoldDB" id="A0A391P6D1"/>
<dbReference type="PROSITE" id="PS50103">
    <property type="entry name" value="ZF_C3H1"/>
    <property type="match status" value="1"/>
</dbReference>
<reference evidence="7 8" key="1">
    <citation type="journal article" date="2018" name="PLoS ONE">
        <title>The draft genome of Kipferlia bialata reveals reductive genome evolution in fornicate parasites.</title>
        <authorList>
            <person name="Tanifuji G."/>
            <person name="Takabayashi S."/>
            <person name="Kume K."/>
            <person name="Takagi M."/>
            <person name="Nakayama T."/>
            <person name="Kamikawa R."/>
            <person name="Inagaki Y."/>
            <person name="Hashimoto T."/>
        </authorList>
    </citation>
    <scope>NUCLEOTIDE SEQUENCE [LARGE SCALE GENOMIC DNA]</scope>
    <source>
        <strain evidence="7">NY0173</strain>
    </source>
</reference>
<evidence type="ECO:0000313" key="7">
    <source>
        <dbReference type="EMBL" id="GCA63642.1"/>
    </source>
</evidence>
<dbReference type="OrthoDB" id="410307at2759"/>
<sequence>MKSQLCRNYNQTGFCPRGEKCTFGHFIAHPTKAPPDWLSITIAERENLFWKKRREGSLHPYCNRQQDHSDEYDEYGEYDEWDGADPSERVGYCDSEWTLPPVRQERVQTPGEWWDSVTLHDSDRVSVRWDTEVGGYVPVDSTPTSDEGGSDQGDDIDEE</sequence>
<dbReference type="Gene3D" id="4.10.1000.10">
    <property type="entry name" value="Zinc finger, CCCH-type"/>
    <property type="match status" value="1"/>
</dbReference>
<dbReference type="GO" id="GO:0008270">
    <property type="term" value="F:zinc ion binding"/>
    <property type="evidence" value="ECO:0007669"/>
    <property type="project" value="UniProtKB-KW"/>
</dbReference>
<keyword evidence="2 4" id="KW-0863">Zinc-finger</keyword>
<evidence type="ECO:0000256" key="5">
    <source>
        <dbReference type="SAM" id="MobiDB-lite"/>
    </source>
</evidence>
<dbReference type="Proteomes" id="UP000265618">
    <property type="component" value="Unassembled WGS sequence"/>
</dbReference>
<keyword evidence="3 4" id="KW-0862">Zinc</keyword>
<keyword evidence="8" id="KW-1185">Reference proteome</keyword>
<dbReference type="SUPFAM" id="SSF90229">
    <property type="entry name" value="CCCH zinc finger"/>
    <property type="match status" value="1"/>
</dbReference>
<evidence type="ECO:0000256" key="1">
    <source>
        <dbReference type="ARBA" id="ARBA00022723"/>
    </source>
</evidence>
<name>A0A391P6D1_9EUKA</name>
<evidence type="ECO:0000313" key="8">
    <source>
        <dbReference type="Proteomes" id="UP000265618"/>
    </source>
</evidence>
<organism evidence="7 8">
    <name type="scientific">Kipferlia bialata</name>
    <dbReference type="NCBI Taxonomy" id="797122"/>
    <lineage>
        <taxon>Eukaryota</taxon>
        <taxon>Metamonada</taxon>
        <taxon>Carpediemonas-like organisms</taxon>
        <taxon>Kipferlia</taxon>
    </lineage>
</organism>
<feature type="compositionally biased region" description="Acidic residues" evidence="5">
    <location>
        <begin position="148"/>
        <end position="159"/>
    </location>
</feature>
<evidence type="ECO:0000256" key="4">
    <source>
        <dbReference type="PROSITE-ProRule" id="PRU00723"/>
    </source>
</evidence>
<keyword evidence="1 4" id="KW-0479">Metal-binding</keyword>
<dbReference type="InterPro" id="IPR036855">
    <property type="entry name" value="Znf_CCCH_sf"/>
</dbReference>
<comment type="caution">
    <text evidence="7">The sequence shown here is derived from an EMBL/GenBank/DDBJ whole genome shotgun (WGS) entry which is preliminary data.</text>
</comment>
<evidence type="ECO:0000256" key="3">
    <source>
        <dbReference type="ARBA" id="ARBA00022833"/>
    </source>
</evidence>
<accession>A0A391P6D1</accession>
<protein>
    <recommendedName>
        <fullName evidence="6">C3H1-type domain-containing protein</fullName>
    </recommendedName>
</protein>
<evidence type="ECO:0000259" key="6">
    <source>
        <dbReference type="PROSITE" id="PS50103"/>
    </source>
</evidence>